<dbReference type="AlphaFoldDB" id="A0A182SCM2"/>
<feature type="compositionally biased region" description="Low complexity" evidence="1">
    <location>
        <begin position="28"/>
        <end position="40"/>
    </location>
</feature>
<dbReference type="VEuPathDB" id="VectorBase:AMAM004089"/>
<reference evidence="3" key="1">
    <citation type="submission" date="2013-09" db="EMBL/GenBank/DDBJ databases">
        <title>The Genome Sequence of Anopheles maculatus species B.</title>
        <authorList>
            <consortium name="The Broad Institute Genomics Platform"/>
            <person name="Neafsey D.E."/>
            <person name="Besansky N."/>
            <person name="Howell P."/>
            <person name="Walton C."/>
            <person name="Young S.K."/>
            <person name="Zeng Q."/>
            <person name="Gargeya S."/>
            <person name="Fitzgerald M."/>
            <person name="Haas B."/>
            <person name="Abouelleil A."/>
            <person name="Allen A.W."/>
            <person name="Alvarado L."/>
            <person name="Arachchi H.M."/>
            <person name="Berlin A.M."/>
            <person name="Chapman S.B."/>
            <person name="Gainer-Dewar J."/>
            <person name="Goldberg J."/>
            <person name="Griggs A."/>
            <person name="Gujja S."/>
            <person name="Hansen M."/>
            <person name="Howarth C."/>
            <person name="Imamovic A."/>
            <person name="Ireland A."/>
            <person name="Larimer J."/>
            <person name="McCowan C."/>
            <person name="Murphy C."/>
            <person name="Pearson M."/>
            <person name="Poon T.W."/>
            <person name="Priest M."/>
            <person name="Roberts A."/>
            <person name="Saif S."/>
            <person name="Shea T."/>
            <person name="Sisk P."/>
            <person name="Sykes S."/>
            <person name="Wortman J."/>
            <person name="Nusbaum C."/>
            <person name="Birren B."/>
        </authorList>
    </citation>
    <scope>NUCLEOTIDE SEQUENCE [LARGE SCALE GENOMIC DNA]</scope>
    <source>
        <strain evidence="3">maculatus3</strain>
    </source>
</reference>
<feature type="region of interest" description="Disordered" evidence="1">
    <location>
        <begin position="1"/>
        <end position="46"/>
    </location>
</feature>
<feature type="compositionally biased region" description="Polar residues" evidence="1">
    <location>
        <begin position="385"/>
        <end position="424"/>
    </location>
</feature>
<reference evidence="2" key="2">
    <citation type="submission" date="2020-05" db="UniProtKB">
        <authorList>
            <consortium name="EnsemblMetazoa"/>
        </authorList>
    </citation>
    <scope>IDENTIFICATION</scope>
    <source>
        <strain evidence="2">maculatus3</strain>
    </source>
</reference>
<protein>
    <submittedName>
        <fullName evidence="2">Uncharacterized protein</fullName>
    </submittedName>
</protein>
<evidence type="ECO:0000313" key="2">
    <source>
        <dbReference type="EnsemblMetazoa" id="AMAM004089-PA"/>
    </source>
</evidence>
<feature type="region of interest" description="Disordered" evidence="1">
    <location>
        <begin position="148"/>
        <end position="182"/>
    </location>
</feature>
<feature type="compositionally biased region" description="Basic and acidic residues" evidence="1">
    <location>
        <begin position="366"/>
        <end position="375"/>
    </location>
</feature>
<dbReference type="EnsemblMetazoa" id="AMAM004089-RA">
    <property type="protein sequence ID" value="AMAM004089-PA"/>
    <property type="gene ID" value="AMAM004089"/>
</dbReference>
<evidence type="ECO:0000256" key="1">
    <source>
        <dbReference type="SAM" id="MobiDB-lite"/>
    </source>
</evidence>
<keyword evidence="3" id="KW-1185">Reference proteome</keyword>
<feature type="compositionally biased region" description="Basic and acidic residues" evidence="1">
    <location>
        <begin position="429"/>
        <end position="446"/>
    </location>
</feature>
<dbReference type="Proteomes" id="UP000075901">
    <property type="component" value="Unassembled WGS sequence"/>
</dbReference>
<name>A0A182SCM2_9DIPT</name>
<organism evidence="2 3">
    <name type="scientific">Anopheles maculatus</name>
    <dbReference type="NCBI Taxonomy" id="74869"/>
    <lineage>
        <taxon>Eukaryota</taxon>
        <taxon>Metazoa</taxon>
        <taxon>Ecdysozoa</taxon>
        <taxon>Arthropoda</taxon>
        <taxon>Hexapoda</taxon>
        <taxon>Insecta</taxon>
        <taxon>Pterygota</taxon>
        <taxon>Neoptera</taxon>
        <taxon>Endopterygota</taxon>
        <taxon>Diptera</taxon>
        <taxon>Nematocera</taxon>
        <taxon>Culicoidea</taxon>
        <taxon>Culicidae</taxon>
        <taxon>Anophelinae</taxon>
        <taxon>Anopheles</taxon>
        <taxon>Anopheles maculatus group</taxon>
    </lineage>
</organism>
<proteinExistence type="predicted"/>
<sequence>MTSSISALSSGGPSSPNYSEAYSRGCPSSDMSASITSSTDGSLAAIVGGGTGEQVLVALPQLFSHQQQQQQQQRMSPKHHPPVELVAAAGGEQPSSMSVGKFDEDDDQTVARVVGDGLWDGTFTATEAHVRRSSTMDISGDLTPVSGCSDWESNTNEATKGSTTNYDLTTANTNEEDDEDATISTDTCLSVGEQEQLLKTSVESSGTVTNTGRVPSLRGVFPPFGGESLDGGCKLDNRVRGSRIQRQISLYEKESRTEAKNLQEAHEWSGEGCKFEQDVRQQHHAQALQTLHTSFDELLHKELPGNERNTLTRTHPDHKSSASAQQRTSPTAHQPDGMRHTPGALVIREGYIEPPRLTRVTKSFHGKTDHQKLHLEQQGYRRASDSPQSPAEPTNTTRYNKNALRQQHSGAGSSQGRFTTSLVQESAPDDEKATAQKKQEHAPLAK</sequence>
<feature type="compositionally biased region" description="Polar residues" evidence="1">
    <location>
        <begin position="151"/>
        <end position="173"/>
    </location>
</feature>
<feature type="region of interest" description="Disordered" evidence="1">
    <location>
        <begin position="363"/>
        <end position="446"/>
    </location>
</feature>
<feature type="region of interest" description="Disordered" evidence="1">
    <location>
        <begin position="307"/>
        <end position="341"/>
    </location>
</feature>
<feature type="compositionally biased region" description="Polar residues" evidence="1">
    <location>
        <begin position="321"/>
        <end position="332"/>
    </location>
</feature>
<feature type="compositionally biased region" description="Low complexity" evidence="1">
    <location>
        <begin position="1"/>
        <end position="16"/>
    </location>
</feature>
<accession>A0A182SCM2</accession>
<evidence type="ECO:0000313" key="3">
    <source>
        <dbReference type="Proteomes" id="UP000075901"/>
    </source>
</evidence>